<sequence>MSILNAVAQAATSTPATTSTKSQRKPAELWVNIGIELPNGQFIKLPYNLPLDDMNKLEMRGQNQEWLQEAQARNMLLDVLKQQASSLPQGESQVLGELKVQLFRRSADASVDEGENPLMAALMQALNK</sequence>
<dbReference type="EMBL" id="HQ728266">
    <property type="protein sequence ID" value="AEJ81524.1"/>
    <property type="molecule type" value="Genomic_DNA"/>
</dbReference>
<evidence type="ECO:0000313" key="2">
    <source>
        <dbReference type="EMBL" id="AEJ81524.1"/>
    </source>
</evidence>
<feature type="compositionally biased region" description="Low complexity" evidence="1">
    <location>
        <begin position="1"/>
        <end position="21"/>
    </location>
</feature>
<evidence type="ECO:0000313" key="3">
    <source>
        <dbReference type="Proteomes" id="UP000008893"/>
    </source>
</evidence>
<evidence type="ECO:0000256" key="1">
    <source>
        <dbReference type="SAM" id="MobiDB-lite"/>
    </source>
</evidence>
<protein>
    <submittedName>
        <fullName evidence="2">Gp005</fullName>
    </submittedName>
</protein>
<dbReference type="KEGG" id="vg:14013693"/>
<dbReference type="OrthoDB" id="16756at10239"/>
<dbReference type="RefSeq" id="YP_007005741.1">
    <property type="nucleotide sequence ID" value="NC_019514.1"/>
</dbReference>
<proteinExistence type="predicted"/>
<name>G0YQ97_9CAUD</name>
<keyword evidence="3" id="KW-1185">Reference proteome</keyword>
<dbReference type="Proteomes" id="UP000008893">
    <property type="component" value="Segment"/>
</dbReference>
<reference evidence="2 3" key="1">
    <citation type="journal article" date="2011" name="Appl. Environ. Microbiol.">
        <title>Novel Virulent and Broad-Host-Range Erwinia amylovora Bacteriophages Reveal a High Degree of Mosaicism and a Relationship to Enterobacteriaceae Phages.</title>
        <authorList>
            <person name="Born Y."/>
            <person name="Fieseler L."/>
            <person name="Marazzi J."/>
            <person name="Lurz R."/>
            <person name="Duffy B."/>
            <person name="Loessner M.J."/>
        </authorList>
    </citation>
    <scope>NUCLEOTIDE SEQUENCE [LARGE SCALE GENOMIC DNA]</scope>
</reference>
<dbReference type="GeneID" id="14013693"/>
<organism evidence="2 3">
    <name type="scientific">Erwinia phage vB_EamP-S6</name>
    <dbReference type="NCBI Taxonomy" id="1051675"/>
    <lineage>
        <taxon>Viruses</taxon>
        <taxon>Duplodnaviria</taxon>
        <taxon>Heunggongvirae</taxon>
        <taxon>Uroviricota</taxon>
        <taxon>Caudoviricetes</taxon>
        <taxon>Schitoviridae</taxon>
        <taxon>Waedenswilvirus</taxon>
        <taxon>Waedenswilvirus S6</taxon>
    </lineage>
</organism>
<accession>G0YQ97</accession>
<feature type="region of interest" description="Disordered" evidence="1">
    <location>
        <begin position="1"/>
        <end position="23"/>
    </location>
</feature>